<dbReference type="Proteomes" id="UP001054889">
    <property type="component" value="Unassembled WGS sequence"/>
</dbReference>
<dbReference type="Pfam" id="PF00931">
    <property type="entry name" value="NB-ARC"/>
    <property type="match status" value="1"/>
</dbReference>
<dbReference type="EMBL" id="BQKI01000006">
    <property type="protein sequence ID" value="GJM95775.1"/>
    <property type="molecule type" value="Genomic_DNA"/>
</dbReference>
<evidence type="ECO:0000313" key="4">
    <source>
        <dbReference type="Proteomes" id="UP001054889"/>
    </source>
</evidence>
<reference evidence="3" key="1">
    <citation type="journal article" date="2018" name="DNA Res.">
        <title>Multiple hybrid de novo genome assembly of finger millet, an orphan allotetraploid crop.</title>
        <authorList>
            <person name="Hatakeyama M."/>
            <person name="Aluri S."/>
            <person name="Balachadran M.T."/>
            <person name="Sivarajan S.R."/>
            <person name="Patrignani A."/>
            <person name="Gruter S."/>
            <person name="Poveda L."/>
            <person name="Shimizu-Inatsugi R."/>
            <person name="Baeten J."/>
            <person name="Francoijs K.J."/>
            <person name="Nataraja K.N."/>
            <person name="Reddy Y.A.N."/>
            <person name="Phadnis S."/>
            <person name="Ravikumar R.L."/>
            <person name="Schlapbach R."/>
            <person name="Sreeman S.M."/>
            <person name="Shimizu K.K."/>
        </authorList>
    </citation>
    <scope>NUCLEOTIDE SEQUENCE</scope>
</reference>
<dbReference type="Gene3D" id="3.40.50.300">
    <property type="entry name" value="P-loop containing nucleotide triphosphate hydrolases"/>
    <property type="match status" value="1"/>
</dbReference>
<dbReference type="SUPFAM" id="SSF52540">
    <property type="entry name" value="P-loop containing nucleoside triphosphate hydrolases"/>
    <property type="match status" value="1"/>
</dbReference>
<dbReference type="InterPro" id="IPR042197">
    <property type="entry name" value="Apaf_helical"/>
</dbReference>
<organism evidence="3 4">
    <name type="scientific">Eleusine coracana subsp. coracana</name>
    <dbReference type="NCBI Taxonomy" id="191504"/>
    <lineage>
        <taxon>Eukaryota</taxon>
        <taxon>Viridiplantae</taxon>
        <taxon>Streptophyta</taxon>
        <taxon>Embryophyta</taxon>
        <taxon>Tracheophyta</taxon>
        <taxon>Spermatophyta</taxon>
        <taxon>Magnoliopsida</taxon>
        <taxon>Liliopsida</taxon>
        <taxon>Poales</taxon>
        <taxon>Poaceae</taxon>
        <taxon>PACMAD clade</taxon>
        <taxon>Chloridoideae</taxon>
        <taxon>Cynodonteae</taxon>
        <taxon>Eleusininae</taxon>
        <taxon>Eleusine</taxon>
    </lineage>
</organism>
<comment type="caution">
    <text evidence="3">The sequence shown here is derived from an EMBL/GenBank/DDBJ whole genome shotgun (WGS) entry which is preliminary data.</text>
</comment>
<reference evidence="3" key="2">
    <citation type="submission" date="2021-12" db="EMBL/GenBank/DDBJ databases">
        <title>Resequencing data analysis of finger millet.</title>
        <authorList>
            <person name="Hatakeyama M."/>
            <person name="Aluri S."/>
            <person name="Balachadran M.T."/>
            <person name="Sivarajan S.R."/>
            <person name="Poveda L."/>
            <person name="Shimizu-Inatsugi R."/>
            <person name="Schlapbach R."/>
            <person name="Sreeman S.M."/>
            <person name="Shimizu K.K."/>
        </authorList>
    </citation>
    <scope>NUCLEOTIDE SEQUENCE</scope>
</reference>
<dbReference type="PANTHER" id="PTHR36766:SF70">
    <property type="entry name" value="DISEASE RESISTANCE PROTEIN RGA4"/>
    <property type="match status" value="1"/>
</dbReference>
<name>A0AAV5CC85_ELECO</name>
<protein>
    <recommendedName>
        <fullName evidence="2">NB-ARC domain-containing protein</fullName>
    </recommendedName>
</protein>
<dbReference type="InterPro" id="IPR027417">
    <property type="entry name" value="P-loop_NTPase"/>
</dbReference>
<feature type="region of interest" description="Disordered" evidence="1">
    <location>
        <begin position="1"/>
        <end position="22"/>
    </location>
</feature>
<feature type="compositionally biased region" description="Acidic residues" evidence="1">
    <location>
        <begin position="1"/>
        <end position="13"/>
    </location>
</feature>
<dbReference type="PRINTS" id="PR00364">
    <property type="entry name" value="DISEASERSIST"/>
</dbReference>
<dbReference type="GO" id="GO:0043531">
    <property type="term" value="F:ADP binding"/>
    <property type="evidence" value="ECO:0007669"/>
    <property type="project" value="InterPro"/>
</dbReference>
<sequence>MDENDSLMLEDDKEMLPLPSSPYSDEVNVVGREEDKENIIKLVTAGENVDGSKLSVLPIVGMGGLGKTTLAQLVYNDRRVSNYFDIKGWVHVSPDSTVKNLASKILMSLTKRQFEATEMDDLQDELMEQVRGTKFFLVLDDVWNDNRDLWNPFLTPLLSAQMGMILLTTRNESVSRSFQTIPPYHLTFLPSDKSWILFRQLAFGSDNQNIDGDFESIGKKIMEKCGGLPLAIKAIASLLATDASIEPPPLESSLLSIDLVLEIATRSDPVTLLRCAAACKAIRRHVAALAPKAGRLRSGATPLMAGSSRPSSAALSTSLEEINALGVDFKIKPIEVIRRFLRLFKDPKYESIITYTLKGDLKSKTIKNVLGKITAFESYQLGLDDPQPSNLALRAEKQESMKSKKGKKKVVIEEEDDDDDDLTEDLALLMKKMKTFKNKFCSKSKGKCFNCGSKN</sequence>
<evidence type="ECO:0000259" key="2">
    <source>
        <dbReference type="Pfam" id="PF00931"/>
    </source>
</evidence>
<proteinExistence type="predicted"/>
<feature type="region of interest" description="Disordered" evidence="1">
    <location>
        <begin position="397"/>
        <end position="420"/>
    </location>
</feature>
<feature type="domain" description="NB-ARC" evidence="2">
    <location>
        <begin position="34"/>
        <end position="204"/>
    </location>
</feature>
<dbReference type="PANTHER" id="PTHR36766">
    <property type="entry name" value="PLANT BROAD-SPECTRUM MILDEW RESISTANCE PROTEIN RPW8"/>
    <property type="match status" value="1"/>
</dbReference>
<accession>A0AAV5CC85</accession>
<dbReference type="AlphaFoldDB" id="A0AAV5CC85"/>
<gene>
    <name evidence="3" type="primary">ga12553</name>
    <name evidence="3" type="ORF">PR202_ga12553</name>
</gene>
<evidence type="ECO:0000313" key="3">
    <source>
        <dbReference type="EMBL" id="GJM95775.1"/>
    </source>
</evidence>
<keyword evidence="4" id="KW-1185">Reference proteome</keyword>
<dbReference type="Gene3D" id="1.10.8.430">
    <property type="entry name" value="Helical domain of apoptotic protease-activating factors"/>
    <property type="match status" value="1"/>
</dbReference>
<dbReference type="InterPro" id="IPR002182">
    <property type="entry name" value="NB-ARC"/>
</dbReference>
<evidence type="ECO:0000256" key="1">
    <source>
        <dbReference type="SAM" id="MobiDB-lite"/>
    </source>
</evidence>